<feature type="domain" description="Reverse transcriptase zinc-binding" evidence="1">
    <location>
        <begin position="114"/>
        <end position="172"/>
    </location>
</feature>
<evidence type="ECO:0000313" key="3">
    <source>
        <dbReference type="Proteomes" id="UP000015106"/>
    </source>
</evidence>
<reference evidence="2" key="2">
    <citation type="submission" date="2018-03" db="EMBL/GenBank/DDBJ databases">
        <title>The Triticum urartu genome reveals the dynamic nature of wheat genome evolution.</title>
        <authorList>
            <person name="Ling H."/>
            <person name="Ma B."/>
            <person name="Shi X."/>
            <person name="Liu H."/>
            <person name="Dong L."/>
            <person name="Sun H."/>
            <person name="Cao Y."/>
            <person name="Gao Q."/>
            <person name="Zheng S."/>
            <person name="Li Y."/>
            <person name="Yu Y."/>
            <person name="Du H."/>
            <person name="Qi M."/>
            <person name="Li Y."/>
            <person name="Yu H."/>
            <person name="Cui Y."/>
            <person name="Wang N."/>
            <person name="Chen C."/>
            <person name="Wu H."/>
            <person name="Zhao Y."/>
            <person name="Zhang J."/>
            <person name="Li Y."/>
            <person name="Zhou W."/>
            <person name="Zhang B."/>
            <person name="Hu W."/>
            <person name="Eijk M."/>
            <person name="Tang J."/>
            <person name="Witsenboer H."/>
            <person name="Zhao S."/>
            <person name="Li Z."/>
            <person name="Zhang A."/>
            <person name="Wang D."/>
            <person name="Liang C."/>
        </authorList>
    </citation>
    <scope>NUCLEOTIDE SEQUENCE [LARGE SCALE GENOMIC DNA]</scope>
    <source>
        <strain evidence="2">cv. G1812</strain>
    </source>
</reference>
<reference evidence="2" key="3">
    <citation type="submission" date="2022-06" db="UniProtKB">
        <authorList>
            <consortium name="EnsemblPlants"/>
        </authorList>
    </citation>
    <scope>IDENTIFICATION</scope>
</reference>
<dbReference type="Gramene" id="TuG1812G0300002178.01.T01">
    <property type="protein sequence ID" value="TuG1812G0300002178.01.T01.cds264236"/>
    <property type="gene ID" value="TuG1812G0300002178.01"/>
</dbReference>
<dbReference type="PANTHER" id="PTHR36617:SF17">
    <property type="entry name" value="OS01G0114800 PROTEIN"/>
    <property type="match status" value="1"/>
</dbReference>
<dbReference type="AlphaFoldDB" id="A0A8R7PSA7"/>
<dbReference type="PANTHER" id="PTHR36617">
    <property type="entry name" value="PROTEIN, PUTATIVE-RELATED"/>
    <property type="match status" value="1"/>
</dbReference>
<dbReference type="EnsemblPlants" id="TuG1812G0300002178.01.T01">
    <property type="protein sequence ID" value="TuG1812G0300002178.01.T01.cds264236"/>
    <property type="gene ID" value="TuG1812G0300002178.01"/>
</dbReference>
<reference evidence="3" key="1">
    <citation type="journal article" date="2013" name="Nature">
        <title>Draft genome of the wheat A-genome progenitor Triticum urartu.</title>
        <authorList>
            <person name="Ling H.Q."/>
            <person name="Zhao S."/>
            <person name="Liu D."/>
            <person name="Wang J."/>
            <person name="Sun H."/>
            <person name="Zhang C."/>
            <person name="Fan H."/>
            <person name="Li D."/>
            <person name="Dong L."/>
            <person name="Tao Y."/>
            <person name="Gao C."/>
            <person name="Wu H."/>
            <person name="Li Y."/>
            <person name="Cui Y."/>
            <person name="Guo X."/>
            <person name="Zheng S."/>
            <person name="Wang B."/>
            <person name="Yu K."/>
            <person name="Liang Q."/>
            <person name="Yang W."/>
            <person name="Lou X."/>
            <person name="Chen J."/>
            <person name="Feng M."/>
            <person name="Jian J."/>
            <person name="Zhang X."/>
            <person name="Luo G."/>
            <person name="Jiang Y."/>
            <person name="Liu J."/>
            <person name="Wang Z."/>
            <person name="Sha Y."/>
            <person name="Zhang B."/>
            <person name="Wu H."/>
            <person name="Tang D."/>
            <person name="Shen Q."/>
            <person name="Xue P."/>
            <person name="Zou S."/>
            <person name="Wang X."/>
            <person name="Liu X."/>
            <person name="Wang F."/>
            <person name="Yang Y."/>
            <person name="An X."/>
            <person name="Dong Z."/>
            <person name="Zhang K."/>
            <person name="Zhang X."/>
            <person name="Luo M.C."/>
            <person name="Dvorak J."/>
            <person name="Tong Y."/>
            <person name="Wang J."/>
            <person name="Yang H."/>
            <person name="Li Z."/>
            <person name="Wang D."/>
            <person name="Zhang A."/>
            <person name="Wang J."/>
        </authorList>
    </citation>
    <scope>NUCLEOTIDE SEQUENCE</scope>
    <source>
        <strain evidence="3">cv. G1812</strain>
    </source>
</reference>
<dbReference type="Proteomes" id="UP000015106">
    <property type="component" value="Chromosome 3"/>
</dbReference>
<dbReference type="InterPro" id="IPR026960">
    <property type="entry name" value="RVT-Znf"/>
</dbReference>
<dbReference type="Pfam" id="PF13966">
    <property type="entry name" value="zf-RVT"/>
    <property type="match status" value="1"/>
</dbReference>
<keyword evidence="3" id="KW-1185">Reference proteome</keyword>
<accession>A0A8R7PSA7</accession>
<evidence type="ECO:0000259" key="1">
    <source>
        <dbReference type="Pfam" id="PF13966"/>
    </source>
</evidence>
<name>A0A8R7PSA7_TRIUA</name>
<protein>
    <recommendedName>
        <fullName evidence="1">Reverse transcriptase zinc-binding domain-containing protein</fullName>
    </recommendedName>
</protein>
<evidence type="ECO:0000313" key="2">
    <source>
        <dbReference type="EnsemblPlants" id="TuG1812G0300002178.01.T01.cds264236"/>
    </source>
</evidence>
<sequence length="176" mass="20268">MAVDREAREGFDSMVHIFVGRGSKVLFWRDRWIHDFAVKDIAPLIHAQVDTRTINRRTVEEGLLEGRWLLDISGDVNFVGHLQLLHLNLAISMINRDLASDDRFSWPADPFGSYTAKSTYIRLCQGAERAPYATCIWRSWAILKCKIFVWLAVQHQIWTSDKRARHGLQNASSPSF</sequence>
<organism evidence="2 3">
    <name type="scientific">Triticum urartu</name>
    <name type="common">Red wild einkorn</name>
    <name type="synonym">Crithodium urartu</name>
    <dbReference type="NCBI Taxonomy" id="4572"/>
    <lineage>
        <taxon>Eukaryota</taxon>
        <taxon>Viridiplantae</taxon>
        <taxon>Streptophyta</taxon>
        <taxon>Embryophyta</taxon>
        <taxon>Tracheophyta</taxon>
        <taxon>Spermatophyta</taxon>
        <taxon>Magnoliopsida</taxon>
        <taxon>Liliopsida</taxon>
        <taxon>Poales</taxon>
        <taxon>Poaceae</taxon>
        <taxon>BOP clade</taxon>
        <taxon>Pooideae</taxon>
        <taxon>Triticodae</taxon>
        <taxon>Triticeae</taxon>
        <taxon>Triticinae</taxon>
        <taxon>Triticum</taxon>
    </lineage>
</organism>
<proteinExistence type="predicted"/>